<feature type="compositionally biased region" description="Polar residues" evidence="1">
    <location>
        <begin position="9"/>
        <end position="23"/>
    </location>
</feature>
<dbReference type="InterPro" id="IPR013783">
    <property type="entry name" value="Ig-like_fold"/>
</dbReference>
<feature type="compositionally biased region" description="Polar residues" evidence="1">
    <location>
        <begin position="53"/>
        <end position="79"/>
    </location>
</feature>
<feature type="transmembrane region" description="Helical" evidence="2">
    <location>
        <begin position="1288"/>
        <end position="1309"/>
    </location>
</feature>
<evidence type="ECO:0000256" key="1">
    <source>
        <dbReference type="SAM" id="MobiDB-lite"/>
    </source>
</evidence>
<protein>
    <submittedName>
        <fullName evidence="3">Uncharacterized protein</fullName>
    </submittedName>
</protein>
<reference evidence="3 4" key="1">
    <citation type="submission" date="2020-08" db="EMBL/GenBank/DDBJ databases">
        <title>Genomic Encyclopedia of Type Strains, Phase IV (KMG-IV): sequencing the most valuable type-strain genomes for metagenomic binning, comparative biology and taxonomic classification.</title>
        <authorList>
            <person name="Goeker M."/>
        </authorList>
    </citation>
    <scope>NUCLEOTIDE SEQUENCE [LARGE SCALE GENOMIC DNA]</scope>
    <source>
        <strain evidence="3 4">DSM 106146</strain>
    </source>
</reference>
<evidence type="ECO:0000256" key="2">
    <source>
        <dbReference type="SAM" id="Phobius"/>
    </source>
</evidence>
<accession>A0A7W8HA47</accession>
<feature type="compositionally biased region" description="Polar residues" evidence="1">
    <location>
        <begin position="1099"/>
        <end position="1110"/>
    </location>
</feature>
<gene>
    <name evidence="3" type="ORF">HNP82_001849</name>
</gene>
<feature type="region of interest" description="Disordered" evidence="1">
    <location>
        <begin position="1"/>
        <end position="130"/>
    </location>
</feature>
<feature type="compositionally biased region" description="Low complexity" evidence="1">
    <location>
        <begin position="1130"/>
        <end position="1165"/>
    </location>
</feature>
<dbReference type="Proteomes" id="UP000543642">
    <property type="component" value="Unassembled WGS sequence"/>
</dbReference>
<feature type="region of interest" description="Disordered" evidence="1">
    <location>
        <begin position="1020"/>
        <end position="1166"/>
    </location>
</feature>
<evidence type="ECO:0000313" key="3">
    <source>
        <dbReference type="EMBL" id="MBB5264721.1"/>
    </source>
</evidence>
<sequence>MKELDETIESVNNNYTETSIEQTADQESETGESSQSMSETSEDSKAPQDSFETDVQQSTESSEMGDTSEATGQSGTVQDQDTESESMDETVTLDSENLQTDIETEDTELLETDESQSETKMETETETNFEEDLNNSLPEMIANSIQAGIPQVMSLLPLEETKAYLILNDYSEEDLKQVPLETILNNLQYSDGTSVYIDPESKIVWTYFKDEAGNIIQDEYHEIGRNEIVDLSQFQNSTGYTLELIVGNGKQLDPNNKRYIITVYISNKYSEKLEFELYTQNPDASREKVNILSKHFAVSDSNIMGSSGTYIPLWGYYYVCSEGEYIQPYISVSSLLDQRPDVDVVIYKLDEYLQNSQSGHEIYPTITDKILNQDMSVANSGYKIDRTTDSGAGEVFIFLYYINGIQLDATVVEFLFGGQTSSLEGDIFDLQDSNKTSIVYQTNVSFSAETNENVDIYEYVLQQGFSANREYRFALNAISGTAGNVNEHITKVVEGHYNSLAEASNLPDIKDLLLGDEAAGYEKDYSNGVDFTIFFDDSVFGLSDVYQFTIRTKEYNDVWMDYTDAPIVGAQDPWFRVTGASTPDGGTLDTYVVENGKEINMDTMYGYGYQTIFIYTENEKEDISAIVPTFDMADSENVKVTSIHINDGQTYNIGEAIPCPTDETTVTFHVTIEDENGLHTKNYNVSFIKRSSGPKLYVTDPKGDNGVRSVFLDEYFEYKHDIFIANMGSEPLTGLRVELNATHVKLDDYWTIGGEGNDTLAPFDTTAVTTEYGELPNIAKIRLLPDGEGEIEGTITIYADGQEPVTIQLSGRAMNPEIITSSVEDAVKFVPYSYMISTNNMYDWTDVTFTMEGELPEGVEFIESTGEIYGVPRETGEFPLSVTAEFTSDTYDFESSTIEFTLTVQDNSNENVYNATDDQYQILDPIGEDVDGNYDFVLTETGDQMFVSNGEFDEFVDLWLNGEKLIEGQDYTKEAGSTRITIQSQIFEDKANSDGSNTIAAEFRVDGDSNNELRRTAQNFRLDIQQEPSTGGQPSTDETQRPAETTTPSTDRPPVQDETQRPTETTTPSTDTTPAQDETQRPADTENQRPSVNPDETDTSSTSAPNTDQRPSGDENQDVDDTQANGSTGNSDGDANANTSANTNTNANAGESGSESYNSSGQSDSANSARYVSFNVELVDEENVPLEDYIVEVHSQPQSTRTDSHGNAVFSKVEFGGHTLIVKDGDSNTLASKDFELRSGNSVSISGTIITAAGGSDVTLKVRLEDGQLVFLNATASVARTGDAMMPMLWIGICLVSGFAVLGCCVYITKKRRYRR</sequence>
<feature type="compositionally biased region" description="Low complexity" evidence="1">
    <location>
        <begin position="1062"/>
        <end position="1077"/>
    </location>
</feature>
<comment type="caution">
    <text evidence="3">The sequence shown here is derived from an EMBL/GenBank/DDBJ whole genome shotgun (WGS) entry which is preliminary data.</text>
</comment>
<keyword evidence="4" id="KW-1185">Reference proteome</keyword>
<keyword evidence="2" id="KW-0472">Membrane</keyword>
<organism evidence="3 4">
    <name type="scientific">Catenibacillus scindens</name>
    <dbReference type="NCBI Taxonomy" id="673271"/>
    <lineage>
        <taxon>Bacteria</taxon>
        <taxon>Bacillati</taxon>
        <taxon>Bacillota</taxon>
        <taxon>Clostridia</taxon>
        <taxon>Lachnospirales</taxon>
        <taxon>Lachnospiraceae</taxon>
        <taxon>Catenibacillus</taxon>
    </lineage>
</organism>
<dbReference type="InterPro" id="IPR015919">
    <property type="entry name" value="Cadherin-like_sf"/>
</dbReference>
<dbReference type="GO" id="GO:0005509">
    <property type="term" value="F:calcium ion binding"/>
    <property type="evidence" value="ECO:0007669"/>
    <property type="project" value="InterPro"/>
</dbReference>
<feature type="compositionally biased region" description="Acidic residues" evidence="1">
    <location>
        <begin position="102"/>
        <end position="116"/>
    </location>
</feature>
<dbReference type="RefSeq" id="WP_183773590.1">
    <property type="nucleotide sequence ID" value="NZ_JACHFW010000006.1"/>
</dbReference>
<name>A0A7W8HA47_9FIRM</name>
<keyword evidence="2" id="KW-0812">Transmembrane</keyword>
<evidence type="ECO:0000313" key="4">
    <source>
        <dbReference type="Proteomes" id="UP000543642"/>
    </source>
</evidence>
<dbReference type="GO" id="GO:0016020">
    <property type="term" value="C:membrane"/>
    <property type="evidence" value="ECO:0007669"/>
    <property type="project" value="InterPro"/>
</dbReference>
<keyword evidence="2" id="KW-1133">Transmembrane helix</keyword>
<feature type="compositionally biased region" description="Polar residues" evidence="1">
    <location>
        <begin position="1026"/>
        <end position="1050"/>
    </location>
</feature>
<dbReference type="EMBL" id="JACHFW010000006">
    <property type="protein sequence ID" value="MBB5264721.1"/>
    <property type="molecule type" value="Genomic_DNA"/>
</dbReference>
<feature type="compositionally biased region" description="Basic and acidic residues" evidence="1">
    <location>
        <begin position="1078"/>
        <end position="1087"/>
    </location>
</feature>
<proteinExistence type="predicted"/>
<dbReference type="SUPFAM" id="SSF49313">
    <property type="entry name" value="Cadherin-like"/>
    <property type="match status" value="1"/>
</dbReference>
<dbReference type="Gene3D" id="2.60.40.10">
    <property type="entry name" value="Immunoglobulins"/>
    <property type="match status" value="1"/>
</dbReference>